<dbReference type="InterPro" id="IPR020904">
    <property type="entry name" value="Sc_DH/Rdtase_CS"/>
</dbReference>
<dbReference type="GO" id="GO:0016491">
    <property type="term" value="F:oxidoreductase activity"/>
    <property type="evidence" value="ECO:0007669"/>
    <property type="project" value="UniProtKB-KW"/>
</dbReference>
<dbReference type="PANTHER" id="PTHR44196">
    <property type="entry name" value="DEHYDROGENASE/REDUCTASE SDR FAMILY MEMBER 7B"/>
    <property type="match status" value="1"/>
</dbReference>
<dbReference type="AlphaFoldDB" id="A0A6H3NNJ1"/>
<sequence length="285" mass="31620">MAYHLKDKVVLITGASGGIGVSCARELYKEGAKLVLTDISQKSLDTLAAEFAKERILTKTMDVTDWESIKQVTRLTISKFGKLDIVFANAGISWKESAYTVFNCDESEFEKIIEVDLLGVWRTIKSTLSELVKNQGQVVVTSSIYAFTNGMCNAPYATSKAGIEMLSRSLRAELAGKGTNVSVLYPGWVATPLTEGVFGGDRLTTNMRELGFPMVLRKAIPPEKVAKALVNGLKQRKPRIIVPARWIPIQLFRGMVGILSDWYLSNHSRIQSMLLELENRTKKLN</sequence>
<name>A0A6H3NNJ1_9LEPT</name>
<dbReference type="PRINTS" id="PR00080">
    <property type="entry name" value="SDRFAMILY"/>
</dbReference>
<evidence type="ECO:0000256" key="1">
    <source>
        <dbReference type="ARBA" id="ARBA00006484"/>
    </source>
</evidence>
<reference evidence="4" key="1">
    <citation type="journal article" date="2019" name="PLoS Negl. Trop. Dis.">
        <title>Revisiting the worldwide diversity of Leptospira species in the environment.</title>
        <authorList>
            <person name="Vincent A.T."/>
            <person name="Schiettekatte O."/>
            <person name="Bourhy P."/>
            <person name="Veyrier F.J."/>
            <person name="Picardeau M."/>
        </authorList>
    </citation>
    <scope>NUCLEOTIDE SEQUENCE [LARGE SCALE GENOMIC DNA]</scope>
    <source>
        <strain evidence="4">201601109</strain>
    </source>
</reference>
<dbReference type="GO" id="GO:0016020">
    <property type="term" value="C:membrane"/>
    <property type="evidence" value="ECO:0007669"/>
    <property type="project" value="TreeGrafter"/>
</dbReference>
<keyword evidence="5" id="KW-1185">Reference proteome</keyword>
<organism evidence="4 5">
    <name type="scientific">Leptospira bandrabouensis</name>
    <dbReference type="NCBI Taxonomy" id="2484903"/>
    <lineage>
        <taxon>Bacteria</taxon>
        <taxon>Pseudomonadati</taxon>
        <taxon>Spirochaetota</taxon>
        <taxon>Spirochaetia</taxon>
        <taxon>Leptospirales</taxon>
        <taxon>Leptospiraceae</taxon>
        <taxon>Leptospira</taxon>
    </lineage>
</organism>
<dbReference type="PANTHER" id="PTHR44196:SF1">
    <property type="entry name" value="DEHYDROGENASE_REDUCTASE SDR FAMILY MEMBER 7B"/>
    <property type="match status" value="1"/>
</dbReference>
<comment type="similarity">
    <text evidence="1 3">Belongs to the short-chain dehydrogenases/reductases (SDR) family.</text>
</comment>
<keyword evidence="2" id="KW-0560">Oxidoreductase</keyword>
<dbReference type="CDD" id="cd05233">
    <property type="entry name" value="SDR_c"/>
    <property type="match status" value="1"/>
</dbReference>
<dbReference type="InterPro" id="IPR002347">
    <property type="entry name" value="SDR_fam"/>
</dbReference>
<dbReference type="OrthoDB" id="9803333at2"/>
<evidence type="ECO:0000313" key="4">
    <source>
        <dbReference type="EMBL" id="TGN14872.1"/>
    </source>
</evidence>
<protein>
    <submittedName>
        <fullName evidence="4">SDR family NAD(P)-dependent oxidoreductase</fullName>
    </submittedName>
</protein>
<dbReference type="Pfam" id="PF00106">
    <property type="entry name" value="adh_short"/>
    <property type="match status" value="1"/>
</dbReference>
<dbReference type="Proteomes" id="UP000297649">
    <property type="component" value="Unassembled WGS sequence"/>
</dbReference>
<comment type="caution">
    <text evidence="4">The sequence shown here is derived from an EMBL/GenBank/DDBJ whole genome shotgun (WGS) entry which is preliminary data.</text>
</comment>
<dbReference type="PROSITE" id="PS51257">
    <property type="entry name" value="PROKAR_LIPOPROTEIN"/>
    <property type="match status" value="1"/>
</dbReference>
<dbReference type="SUPFAM" id="SSF51735">
    <property type="entry name" value="NAD(P)-binding Rossmann-fold domains"/>
    <property type="match status" value="1"/>
</dbReference>
<dbReference type="Gene3D" id="3.40.50.720">
    <property type="entry name" value="NAD(P)-binding Rossmann-like Domain"/>
    <property type="match status" value="1"/>
</dbReference>
<evidence type="ECO:0000256" key="2">
    <source>
        <dbReference type="ARBA" id="ARBA00023002"/>
    </source>
</evidence>
<proteinExistence type="inferred from homology"/>
<dbReference type="EMBL" id="RQHU01000005">
    <property type="protein sequence ID" value="TGN14872.1"/>
    <property type="molecule type" value="Genomic_DNA"/>
</dbReference>
<evidence type="ECO:0000256" key="3">
    <source>
        <dbReference type="RuleBase" id="RU000363"/>
    </source>
</evidence>
<dbReference type="InterPro" id="IPR036291">
    <property type="entry name" value="NAD(P)-bd_dom_sf"/>
</dbReference>
<accession>A0A6H3NNJ1</accession>
<dbReference type="PROSITE" id="PS00061">
    <property type="entry name" value="ADH_SHORT"/>
    <property type="match status" value="1"/>
</dbReference>
<dbReference type="RefSeq" id="WP_135744582.1">
    <property type="nucleotide sequence ID" value="NZ_JAIZBI010000001.1"/>
</dbReference>
<evidence type="ECO:0000313" key="5">
    <source>
        <dbReference type="Proteomes" id="UP000297649"/>
    </source>
</evidence>
<dbReference type="PRINTS" id="PR00081">
    <property type="entry name" value="GDHRDH"/>
</dbReference>
<gene>
    <name evidence="4" type="ORF">EHR08_00770</name>
</gene>